<dbReference type="InterPro" id="IPR051304">
    <property type="entry name" value="SCF_F-box_domain"/>
</dbReference>
<evidence type="ECO:0000259" key="1">
    <source>
        <dbReference type="SMART" id="SM00256"/>
    </source>
</evidence>
<sequence length="392" mass="45394">MADWAELPREILQLISEFLQSELYIIRFRSVCSTWRSSISSNLHLYRPLQLPFPGDSMKVYSYANTKFKTNYDLSYPLSKPPPIPNHPQTLQHPWLIKIGPNSRDQTHLWHPFSREAYFPLHAPNVIDFNQLNVTHLGHEFVIGKIISRSPNQNYVNRDNLVLYHDTCHNGNVVLAINYCGKLAVFRCGEERWKIITETGVAFTDVCIFKGRTIAVDTTGRTVAVGPDFSLDLVAEAVFGSDFKYFVESDGELLLIDKYLSFDWEDRYSEYIDNFVFDGRNHFSFKVEMEKAVRFDVFRLHEKDKKWVEVTDLGDRVLFLGDGCSFSASASDLGVNGNCVVYWDDIHLEHSSTEIEMSIFHLDKRQISPLSDFPSYSKLFWPPPEWVRMVHN</sequence>
<reference evidence="2" key="1">
    <citation type="journal article" date="2013" name="Nat. Biotechnol.">
        <title>Draft genome sequence of chickpea (Cicer arietinum) provides a resource for trait improvement.</title>
        <authorList>
            <person name="Varshney R.K."/>
            <person name="Song C."/>
            <person name="Saxena R.K."/>
            <person name="Azam S."/>
            <person name="Yu S."/>
            <person name="Sharpe A.G."/>
            <person name="Cannon S."/>
            <person name="Baek J."/>
            <person name="Rosen B.D."/>
            <person name="Tar'an B."/>
            <person name="Millan T."/>
            <person name="Zhang X."/>
            <person name="Ramsay L.D."/>
            <person name="Iwata A."/>
            <person name="Wang Y."/>
            <person name="Nelson W."/>
            <person name="Farmer A.D."/>
            <person name="Gaur P.M."/>
            <person name="Soderlund C."/>
            <person name="Penmetsa R.V."/>
            <person name="Xu C."/>
            <person name="Bharti A.K."/>
            <person name="He W."/>
            <person name="Winter P."/>
            <person name="Zhao S."/>
            <person name="Hane J.K."/>
            <person name="Carrasquilla-Garcia N."/>
            <person name="Condie J.A."/>
            <person name="Upadhyaya H.D."/>
            <person name="Luo M.C."/>
            <person name="Thudi M."/>
            <person name="Gowda C.L."/>
            <person name="Singh N.P."/>
            <person name="Lichtenzveig J."/>
            <person name="Gali K.K."/>
            <person name="Rubio J."/>
            <person name="Nadarajan N."/>
            <person name="Dolezel J."/>
            <person name="Bansal K.C."/>
            <person name="Xu X."/>
            <person name="Edwards D."/>
            <person name="Zhang G."/>
            <person name="Kahl G."/>
            <person name="Gil J."/>
            <person name="Singh K.B."/>
            <person name="Datta S.K."/>
            <person name="Jackson S.A."/>
            <person name="Wang J."/>
            <person name="Cook D.R."/>
        </authorList>
    </citation>
    <scope>NUCLEOTIDE SEQUENCE [LARGE SCALE GENOMIC DNA]</scope>
    <source>
        <strain evidence="2">cv. CDC Frontier</strain>
    </source>
</reference>
<gene>
    <name evidence="3" type="primary">LOC101513387</name>
</gene>
<evidence type="ECO:0000313" key="3">
    <source>
        <dbReference type="RefSeq" id="XP_004499895.1"/>
    </source>
</evidence>
<dbReference type="SUPFAM" id="SSF81383">
    <property type="entry name" value="F-box domain"/>
    <property type="match status" value="1"/>
</dbReference>
<keyword evidence="2" id="KW-1185">Reference proteome</keyword>
<dbReference type="PANTHER" id="PTHR47123">
    <property type="entry name" value="F-BOX PROTEIN SKIP23"/>
    <property type="match status" value="1"/>
</dbReference>
<accession>A0A1S2Y5U6</accession>
<dbReference type="Proteomes" id="UP000087171">
    <property type="component" value="Chromosome Ca5"/>
</dbReference>
<reference evidence="3" key="2">
    <citation type="submission" date="2025-08" db="UniProtKB">
        <authorList>
            <consortium name="RefSeq"/>
        </authorList>
    </citation>
    <scope>IDENTIFICATION</scope>
    <source>
        <tissue evidence="3">Etiolated seedlings</tissue>
    </source>
</reference>
<dbReference type="Pfam" id="PF03478">
    <property type="entry name" value="Beta-prop_KIB1-4"/>
    <property type="match status" value="1"/>
</dbReference>
<proteinExistence type="predicted"/>
<dbReference type="InterPro" id="IPR036047">
    <property type="entry name" value="F-box-like_dom_sf"/>
</dbReference>
<dbReference type="eggNOG" id="ENOG502QW71">
    <property type="taxonomic scope" value="Eukaryota"/>
</dbReference>
<dbReference type="PANTHER" id="PTHR47123:SF15">
    <property type="entry name" value="F-BOX PROTEIN SKIP23"/>
    <property type="match status" value="1"/>
</dbReference>
<organism evidence="2 3">
    <name type="scientific">Cicer arietinum</name>
    <name type="common">Chickpea</name>
    <name type="synonym">Garbanzo</name>
    <dbReference type="NCBI Taxonomy" id="3827"/>
    <lineage>
        <taxon>Eukaryota</taxon>
        <taxon>Viridiplantae</taxon>
        <taxon>Streptophyta</taxon>
        <taxon>Embryophyta</taxon>
        <taxon>Tracheophyta</taxon>
        <taxon>Spermatophyta</taxon>
        <taxon>Magnoliopsida</taxon>
        <taxon>eudicotyledons</taxon>
        <taxon>Gunneridae</taxon>
        <taxon>Pentapetalae</taxon>
        <taxon>rosids</taxon>
        <taxon>fabids</taxon>
        <taxon>Fabales</taxon>
        <taxon>Fabaceae</taxon>
        <taxon>Papilionoideae</taxon>
        <taxon>50 kb inversion clade</taxon>
        <taxon>NPAAA clade</taxon>
        <taxon>Hologalegina</taxon>
        <taxon>IRL clade</taxon>
        <taxon>Cicereae</taxon>
        <taxon>Cicer</taxon>
    </lineage>
</organism>
<feature type="domain" description="F-box" evidence="1">
    <location>
        <begin position="7"/>
        <end position="47"/>
    </location>
</feature>
<dbReference type="InterPro" id="IPR005174">
    <property type="entry name" value="KIB1-4_b-propeller"/>
</dbReference>
<dbReference type="STRING" id="3827.A0A1S2Y5U6"/>
<dbReference type="RefSeq" id="XP_004499895.1">
    <property type="nucleotide sequence ID" value="XM_004499838.3"/>
</dbReference>
<dbReference type="SMART" id="SM00256">
    <property type="entry name" value="FBOX"/>
    <property type="match status" value="1"/>
</dbReference>
<dbReference type="KEGG" id="cam:101513387"/>
<dbReference type="AlphaFoldDB" id="A0A1S2Y5U6"/>
<dbReference type="OrthoDB" id="599103at2759"/>
<dbReference type="GeneID" id="101513387"/>
<dbReference type="InterPro" id="IPR001810">
    <property type="entry name" value="F-box_dom"/>
</dbReference>
<protein>
    <submittedName>
        <fullName evidence="3">F-box protein SKIP23-like</fullName>
    </submittedName>
</protein>
<evidence type="ECO:0000313" key="2">
    <source>
        <dbReference type="Proteomes" id="UP000087171"/>
    </source>
</evidence>
<dbReference type="Gene3D" id="1.20.1280.50">
    <property type="match status" value="1"/>
</dbReference>
<name>A0A1S2Y5U6_CICAR</name>
<dbReference type="PaxDb" id="3827-XP_004499895.1"/>
<dbReference type="Pfam" id="PF00646">
    <property type="entry name" value="F-box"/>
    <property type="match status" value="1"/>
</dbReference>